<organism evidence="1 2">
    <name type="scientific">Aeromonas salmonicida subsp. salmonicida 01-B526</name>
    <dbReference type="NCBI Taxonomy" id="1076135"/>
    <lineage>
        <taxon>Bacteria</taxon>
        <taxon>Pseudomonadati</taxon>
        <taxon>Pseudomonadota</taxon>
        <taxon>Gammaproteobacteria</taxon>
        <taxon>Aeromonadales</taxon>
        <taxon>Aeromonadaceae</taxon>
        <taxon>Aeromonas</taxon>
    </lineage>
</organism>
<reference evidence="1 2" key="1">
    <citation type="journal article" date="2012" name="Front. Microbiol.">
        <title>Draft Genome Sequence of the Virulent Strain 01-B526 of the Fish Pathogen Aeromonas salmonicida.</title>
        <authorList>
            <person name="Charette S.J."/>
            <person name="Brochu F."/>
            <person name="Boyle B."/>
            <person name="Filion G."/>
            <person name="Tanaka K.H."/>
            <person name="Derome N."/>
        </authorList>
    </citation>
    <scope>NUCLEOTIDE SEQUENCE [LARGE SCALE GENOMIC DNA]</scope>
    <source>
        <strain evidence="1 2">01-B526</strain>
    </source>
</reference>
<dbReference type="Proteomes" id="UP000006428">
    <property type="component" value="Unassembled WGS sequence"/>
</dbReference>
<sequence>MPRIVVHYMAIKIHCIQHSFMPAESTGTGIEKEPILDQMFRTRSIRDIFGVVIITAE</sequence>
<evidence type="ECO:0000313" key="2">
    <source>
        <dbReference type="Proteomes" id="UP000006428"/>
    </source>
</evidence>
<keyword evidence="2" id="KW-1185">Reference proteome</keyword>
<accession>A0ABP2MY10</accession>
<protein>
    <submittedName>
        <fullName evidence="1">Uncharacterized protein</fullName>
    </submittedName>
</protein>
<name>A0ABP2MY10_AERSS</name>
<comment type="caution">
    <text evidence="1">The sequence shown here is derived from an EMBL/GenBank/DDBJ whole genome shotgun (WGS) entry which is preliminary data.</text>
</comment>
<dbReference type="EMBL" id="AGVO01000060">
    <property type="protein sequence ID" value="EHI51421.1"/>
    <property type="molecule type" value="Genomic_DNA"/>
</dbReference>
<gene>
    <name evidence="1" type="ORF">IYQ_16849</name>
</gene>
<proteinExistence type="predicted"/>
<evidence type="ECO:0000313" key="1">
    <source>
        <dbReference type="EMBL" id="EHI51421.1"/>
    </source>
</evidence>